<reference evidence="2 3" key="1">
    <citation type="journal article" date="2018" name="Front. Microbiol.">
        <title>Hydrolytic Capabilities as a Key to Environmental Success: Chitinolytic and Cellulolytic Acidobacteria From Acidic Sub-arctic Soils and Boreal Peatlands.</title>
        <authorList>
            <person name="Belova S.E."/>
            <person name="Ravin N.V."/>
            <person name="Pankratov T.A."/>
            <person name="Rakitin A.L."/>
            <person name="Ivanova A.A."/>
            <person name="Beletsky A.V."/>
            <person name="Mardanov A.V."/>
            <person name="Sinninghe Damste J.S."/>
            <person name="Dedysh S.N."/>
        </authorList>
    </citation>
    <scope>NUCLEOTIDE SEQUENCE [LARGE SCALE GENOMIC DNA]</scope>
    <source>
        <strain evidence="2 3">SBC82</strain>
    </source>
</reference>
<dbReference type="AlphaFoldDB" id="A0A2Z5FTW0"/>
<accession>A0A2Z5FTW0</accession>
<proteinExistence type="predicted"/>
<evidence type="ECO:0000256" key="1">
    <source>
        <dbReference type="SAM" id="Phobius"/>
    </source>
</evidence>
<dbReference type="KEGG" id="abas:ACPOL_0883"/>
<gene>
    <name evidence="2" type="ORF">ACPOL_0883</name>
</gene>
<keyword evidence="1" id="KW-0472">Membrane</keyword>
<dbReference type="EMBL" id="CP030840">
    <property type="protein sequence ID" value="AXC10240.1"/>
    <property type="molecule type" value="Genomic_DNA"/>
</dbReference>
<sequence length="53" mass="5968">MILRFIWAAIVTIICAAAAYTGHKMRRMGELIRALDDEGANSKRQDVDKGRFS</sequence>
<protein>
    <submittedName>
        <fullName evidence="2">Uncharacterized protein</fullName>
    </submittedName>
</protein>
<dbReference type="Proteomes" id="UP000253606">
    <property type="component" value="Chromosome"/>
</dbReference>
<keyword evidence="1" id="KW-0812">Transmembrane</keyword>
<keyword evidence="3" id="KW-1185">Reference proteome</keyword>
<name>A0A2Z5FTW0_9BACT</name>
<keyword evidence="1" id="KW-1133">Transmembrane helix</keyword>
<organism evidence="2 3">
    <name type="scientific">Acidisarcina polymorpha</name>
    <dbReference type="NCBI Taxonomy" id="2211140"/>
    <lineage>
        <taxon>Bacteria</taxon>
        <taxon>Pseudomonadati</taxon>
        <taxon>Acidobacteriota</taxon>
        <taxon>Terriglobia</taxon>
        <taxon>Terriglobales</taxon>
        <taxon>Acidobacteriaceae</taxon>
        <taxon>Acidisarcina</taxon>
    </lineage>
</organism>
<evidence type="ECO:0000313" key="3">
    <source>
        <dbReference type="Proteomes" id="UP000253606"/>
    </source>
</evidence>
<evidence type="ECO:0000313" key="2">
    <source>
        <dbReference type="EMBL" id="AXC10240.1"/>
    </source>
</evidence>
<feature type="transmembrane region" description="Helical" evidence="1">
    <location>
        <begin position="6"/>
        <end position="23"/>
    </location>
</feature>